<accession>A0A2T7G901</accession>
<feature type="chain" id="PRO_5015748608" evidence="3">
    <location>
        <begin position="20"/>
        <end position="500"/>
    </location>
</feature>
<dbReference type="EMBL" id="QCYH01000002">
    <property type="protein sequence ID" value="PVA10893.1"/>
    <property type="molecule type" value="Genomic_DNA"/>
</dbReference>
<dbReference type="PRINTS" id="PR00922">
    <property type="entry name" value="DADACBPTASE3"/>
</dbReference>
<keyword evidence="2" id="KW-0378">Hydrolase</keyword>
<dbReference type="PROSITE" id="PS51318">
    <property type="entry name" value="TAT"/>
    <property type="match status" value="1"/>
</dbReference>
<dbReference type="Gene3D" id="3.40.710.10">
    <property type="entry name" value="DD-peptidase/beta-lactamase superfamily"/>
    <property type="match status" value="2"/>
</dbReference>
<dbReference type="Pfam" id="PF02113">
    <property type="entry name" value="Peptidase_S13"/>
    <property type="match status" value="1"/>
</dbReference>
<dbReference type="GO" id="GO:0000270">
    <property type="term" value="P:peptidoglycan metabolic process"/>
    <property type="evidence" value="ECO:0007669"/>
    <property type="project" value="TreeGrafter"/>
</dbReference>
<dbReference type="PANTHER" id="PTHR30023:SF0">
    <property type="entry name" value="PENICILLIN-SENSITIVE CARBOXYPEPTIDASE A"/>
    <property type="match status" value="1"/>
</dbReference>
<keyword evidence="5" id="KW-1185">Reference proteome</keyword>
<dbReference type="InterPro" id="IPR000667">
    <property type="entry name" value="Peptidase_S13"/>
</dbReference>
<dbReference type="PANTHER" id="PTHR30023">
    <property type="entry name" value="D-ALANYL-D-ALANINE CARBOXYPEPTIDASE"/>
    <property type="match status" value="1"/>
</dbReference>
<evidence type="ECO:0000256" key="1">
    <source>
        <dbReference type="ARBA" id="ARBA00006096"/>
    </source>
</evidence>
<comment type="similarity">
    <text evidence="1">Belongs to the peptidase S13 family.</text>
</comment>
<dbReference type="InterPro" id="IPR012338">
    <property type="entry name" value="Beta-lactam/transpept-like"/>
</dbReference>
<evidence type="ECO:0000256" key="2">
    <source>
        <dbReference type="ARBA" id="ARBA00022801"/>
    </source>
</evidence>
<keyword evidence="3" id="KW-0732">Signal</keyword>
<dbReference type="AlphaFoldDB" id="A0A2T7G901"/>
<dbReference type="RefSeq" id="WP_108690867.1">
    <property type="nucleotide sequence ID" value="NZ_QCYH01000002.1"/>
</dbReference>
<dbReference type="Proteomes" id="UP000244446">
    <property type="component" value="Unassembled WGS sequence"/>
</dbReference>
<dbReference type="SUPFAM" id="SSF56601">
    <property type="entry name" value="beta-lactamase/transpeptidase-like"/>
    <property type="match status" value="1"/>
</dbReference>
<name>A0A2T7G901_9RHOB</name>
<evidence type="ECO:0000313" key="5">
    <source>
        <dbReference type="Proteomes" id="UP000244446"/>
    </source>
</evidence>
<gene>
    <name evidence="4" type="primary">dacB</name>
    <name evidence="4" type="ORF">DC366_03630</name>
</gene>
<protein>
    <submittedName>
        <fullName evidence="4">D-alanyl-D-alanine carboxypeptidase/D-alanyl-D-alanine-endopeptidase</fullName>
    </submittedName>
</protein>
<organism evidence="4 5">
    <name type="scientific">Pelagivirga sediminicola</name>
    <dbReference type="NCBI Taxonomy" id="2170575"/>
    <lineage>
        <taxon>Bacteria</taxon>
        <taxon>Pseudomonadati</taxon>
        <taxon>Pseudomonadota</taxon>
        <taxon>Alphaproteobacteria</taxon>
        <taxon>Rhodobacterales</taxon>
        <taxon>Paracoccaceae</taxon>
        <taxon>Pelagivirga</taxon>
    </lineage>
</organism>
<dbReference type="NCBIfam" id="TIGR00666">
    <property type="entry name" value="PBP4"/>
    <property type="match status" value="1"/>
</dbReference>
<evidence type="ECO:0000256" key="3">
    <source>
        <dbReference type="SAM" id="SignalP"/>
    </source>
</evidence>
<reference evidence="4 5" key="1">
    <citation type="submission" date="2018-04" db="EMBL/GenBank/DDBJ databases">
        <title>Pelagivirga bohaiensis gen. nov., sp. nov., a bacterium isolated from the Bohai Sea.</title>
        <authorList>
            <person name="Ji X."/>
        </authorList>
    </citation>
    <scope>NUCLEOTIDE SEQUENCE [LARGE SCALE GENOMIC DNA]</scope>
    <source>
        <strain evidence="4 5">BH-SD19</strain>
    </source>
</reference>
<feature type="signal peptide" evidence="3">
    <location>
        <begin position="1"/>
        <end position="19"/>
    </location>
</feature>
<dbReference type="GO" id="GO:0006508">
    <property type="term" value="P:proteolysis"/>
    <property type="evidence" value="ECO:0007669"/>
    <property type="project" value="InterPro"/>
</dbReference>
<dbReference type="GO" id="GO:0004185">
    <property type="term" value="F:serine-type carboxypeptidase activity"/>
    <property type="evidence" value="ECO:0007669"/>
    <property type="project" value="InterPro"/>
</dbReference>
<dbReference type="OrthoDB" id="5372081at2"/>
<keyword evidence="4" id="KW-0645">Protease</keyword>
<dbReference type="InterPro" id="IPR006311">
    <property type="entry name" value="TAT_signal"/>
</dbReference>
<evidence type="ECO:0000313" key="4">
    <source>
        <dbReference type="EMBL" id="PVA10893.1"/>
    </source>
</evidence>
<proteinExistence type="inferred from homology"/>
<keyword evidence="4" id="KW-0121">Carboxypeptidase</keyword>
<sequence>MTKSFSRRLFLSGALSALAAAGHAGAPAVSLRPQLRPEGLTAAKAPPRPPEAQDLIDAARLNGKVAYAVIDMRTGATLEARNGATGMPPASVTKSITALYALDALGPTYRFETRLVATGPVDAGIIQGDLVLVGGGDPVLDTDALADMAADLKAAGIRGLTGDFRVFGGALPFERFIDAGQPDQVGYNPAVSGLNLNFNRVHFQWVRAADGYTVTMDARSAKYRPEVQVARMMIADRSTPLYTYADGGDHDQWTVARAALGKSGARWLPVRYPDSYAGEVFASVARAQGITLERAKRQDSAPSGATLVSHLSDPLPEILRGMLKYSNNLTAELVGMTATVARTGSAETLADSAREMTAWARADLGLEGATLVDHSGLGAASRISPRALARGLAAAGRHAALKPMLKPFKMRNADGQPDDAHPILVEAKTGTLHFVSALAGYATGPSGRPLAFAIFAHDPDSRVGLENSTDDRPPGAATWNRRAKTLQQALIERWDAAYGS</sequence>
<dbReference type="Gene3D" id="3.50.80.20">
    <property type="entry name" value="D-Ala-D-Ala carboxypeptidase C, peptidase S13"/>
    <property type="match status" value="1"/>
</dbReference>
<comment type="caution">
    <text evidence="4">The sequence shown here is derived from an EMBL/GenBank/DDBJ whole genome shotgun (WGS) entry which is preliminary data.</text>
</comment>